<keyword evidence="4 11" id="KW-0808">Transferase</keyword>
<dbReference type="HAMAP" id="MF_00451">
    <property type="entry name" value="NDP_kinase"/>
    <property type="match status" value="1"/>
</dbReference>
<name>A0A6J4L3F4_9BACT</name>
<keyword evidence="5 11" id="KW-0479">Metal-binding</keyword>
<evidence type="ECO:0000256" key="1">
    <source>
        <dbReference type="ARBA" id="ARBA00001946"/>
    </source>
</evidence>
<keyword evidence="6 11" id="KW-0547">Nucleotide-binding</keyword>
<comment type="catalytic activity">
    <reaction evidence="11">
        <text>a ribonucleoside 5'-diphosphate + ATP = a ribonucleoside 5'-triphosphate + ADP</text>
        <dbReference type="Rhea" id="RHEA:18113"/>
        <dbReference type="ChEBI" id="CHEBI:30616"/>
        <dbReference type="ChEBI" id="CHEBI:57930"/>
        <dbReference type="ChEBI" id="CHEBI:61557"/>
        <dbReference type="ChEBI" id="CHEBI:456216"/>
        <dbReference type="EC" id="2.7.4.6"/>
    </reaction>
</comment>
<evidence type="ECO:0000259" key="14">
    <source>
        <dbReference type="SMART" id="SM00562"/>
    </source>
</evidence>
<dbReference type="Gene3D" id="3.30.70.141">
    <property type="entry name" value="Nucleoside diphosphate kinase-like domain"/>
    <property type="match status" value="1"/>
</dbReference>
<evidence type="ECO:0000256" key="3">
    <source>
        <dbReference type="ARBA" id="ARBA00022553"/>
    </source>
</evidence>
<feature type="binding site" evidence="11 12">
    <location>
        <position position="112"/>
    </location>
    <ligand>
        <name>ATP</name>
        <dbReference type="ChEBI" id="CHEBI:30616"/>
    </ligand>
</feature>
<comment type="similarity">
    <text evidence="2 11 12 13">Belongs to the NDK family.</text>
</comment>
<feature type="domain" description="Nucleoside diphosphate kinase-like" evidence="14">
    <location>
        <begin position="1"/>
        <end position="138"/>
    </location>
</feature>
<dbReference type="PROSITE" id="PS51374">
    <property type="entry name" value="NDPK_LIKE"/>
    <property type="match status" value="1"/>
</dbReference>
<keyword evidence="10 11" id="KW-0546">Nucleotide metabolism</keyword>
<evidence type="ECO:0000256" key="11">
    <source>
        <dbReference type="HAMAP-Rule" id="MF_00451"/>
    </source>
</evidence>
<feature type="binding site" evidence="11 12">
    <location>
        <position position="9"/>
    </location>
    <ligand>
        <name>ATP</name>
        <dbReference type="ChEBI" id="CHEBI:30616"/>
    </ligand>
</feature>
<gene>
    <name evidence="11" type="primary">ndk</name>
    <name evidence="15" type="ORF">AVDCRST_MAG68-1974</name>
</gene>
<evidence type="ECO:0000256" key="6">
    <source>
        <dbReference type="ARBA" id="ARBA00022741"/>
    </source>
</evidence>
<dbReference type="GO" id="GO:0004550">
    <property type="term" value="F:nucleoside diphosphate kinase activity"/>
    <property type="evidence" value="ECO:0007669"/>
    <property type="project" value="UniProtKB-UniRule"/>
</dbReference>
<dbReference type="GO" id="GO:0006241">
    <property type="term" value="P:CTP biosynthetic process"/>
    <property type="evidence" value="ECO:0007669"/>
    <property type="project" value="UniProtKB-UniRule"/>
</dbReference>
<evidence type="ECO:0000256" key="10">
    <source>
        <dbReference type="ARBA" id="ARBA00023080"/>
    </source>
</evidence>
<dbReference type="Pfam" id="PF00334">
    <property type="entry name" value="NDK"/>
    <property type="match status" value="1"/>
</dbReference>
<organism evidence="15">
    <name type="scientific">uncultured Gemmatimonadota bacterium</name>
    <dbReference type="NCBI Taxonomy" id="203437"/>
    <lineage>
        <taxon>Bacteria</taxon>
        <taxon>Pseudomonadati</taxon>
        <taxon>Gemmatimonadota</taxon>
        <taxon>environmental samples</taxon>
    </lineage>
</organism>
<dbReference type="PRINTS" id="PR01243">
    <property type="entry name" value="NUCDPKINASE"/>
</dbReference>
<keyword evidence="9 11" id="KW-0460">Magnesium</keyword>
<comment type="function">
    <text evidence="11">Major role in the synthesis of nucleoside triphosphates other than ATP. The ATP gamma phosphate is transferred to the NDP beta phosphate via a ping-pong mechanism, using a phosphorylated active-site intermediate.</text>
</comment>
<evidence type="ECO:0000313" key="15">
    <source>
        <dbReference type="EMBL" id="CAA9321889.1"/>
    </source>
</evidence>
<dbReference type="InterPro" id="IPR036850">
    <property type="entry name" value="NDK-like_dom_sf"/>
</dbReference>
<comment type="subcellular location">
    <subcellularLocation>
        <location evidence="11">Cytoplasm</location>
    </subcellularLocation>
</comment>
<dbReference type="GO" id="GO:0006228">
    <property type="term" value="P:UTP biosynthetic process"/>
    <property type="evidence" value="ECO:0007669"/>
    <property type="project" value="UniProtKB-UniRule"/>
</dbReference>
<dbReference type="CDD" id="cd04413">
    <property type="entry name" value="NDPk_I"/>
    <property type="match status" value="1"/>
</dbReference>
<dbReference type="AlphaFoldDB" id="A0A6J4L3F4"/>
<dbReference type="NCBIfam" id="NF001908">
    <property type="entry name" value="PRK00668.1"/>
    <property type="match status" value="1"/>
</dbReference>
<keyword evidence="7 11" id="KW-0418">Kinase</keyword>
<feature type="binding site" evidence="11 12">
    <location>
        <position position="102"/>
    </location>
    <ligand>
        <name>ATP</name>
        <dbReference type="ChEBI" id="CHEBI:30616"/>
    </ligand>
</feature>
<comment type="subunit">
    <text evidence="11">Homotetramer.</text>
</comment>
<protein>
    <recommendedName>
        <fullName evidence="11">Nucleoside diphosphate kinase</fullName>
        <shortName evidence="11">NDK</shortName>
        <shortName evidence="11">NDP kinase</shortName>
        <ecNumber evidence="11">2.7.4.6</ecNumber>
    </recommendedName>
    <alternativeName>
        <fullName evidence="11">Nucleoside-2-P kinase</fullName>
    </alternativeName>
</protein>
<evidence type="ECO:0000256" key="5">
    <source>
        <dbReference type="ARBA" id="ARBA00022723"/>
    </source>
</evidence>
<accession>A0A6J4L3F4</accession>
<evidence type="ECO:0000256" key="12">
    <source>
        <dbReference type="PROSITE-ProRule" id="PRU00706"/>
    </source>
</evidence>
<dbReference type="GO" id="GO:0005737">
    <property type="term" value="C:cytoplasm"/>
    <property type="evidence" value="ECO:0007669"/>
    <property type="project" value="UniProtKB-SubCell"/>
</dbReference>
<feature type="active site" description="Pros-phosphohistidine intermediate" evidence="11 12">
    <location>
        <position position="115"/>
    </location>
</feature>
<dbReference type="GO" id="GO:0005524">
    <property type="term" value="F:ATP binding"/>
    <property type="evidence" value="ECO:0007669"/>
    <property type="project" value="UniProtKB-UniRule"/>
</dbReference>
<dbReference type="GO" id="GO:0006183">
    <property type="term" value="P:GTP biosynthetic process"/>
    <property type="evidence" value="ECO:0007669"/>
    <property type="project" value="UniProtKB-UniRule"/>
</dbReference>
<evidence type="ECO:0000256" key="4">
    <source>
        <dbReference type="ARBA" id="ARBA00022679"/>
    </source>
</evidence>
<dbReference type="EC" id="2.7.4.6" evidence="11"/>
<comment type="cofactor">
    <cofactor evidence="1 11">
        <name>Mg(2+)</name>
        <dbReference type="ChEBI" id="CHEBI:18420"/>
    </cofactor>
</comment>
<dbReference type="PANTHER" id="PTHR46161">
    <property type="entry name" value="NUCLEOSIDE DIPHOSPHATE KINASE"/>
    <property type="match status" value="1"/>
</dbReference>
<evidence type="ECO:0000256" key="2">
    <source>
        <dbReference type="ARBA" id="ARBA00008142"/>
    </source>
</evidence>
<keyword evidence="8 11" id="KW-0067">ATP-binding</keyword>
<evidence type="ECO:0000256" key="13">
    <source>
        <dbReference type="RuleBase" id="RU004011"/>
    </source>
</evidence>
<evidence type="ECO:0000256" key="7">
    <source>
        <dbReference type="ARBA" id="ARBA00022777"/>
    </source>
</evidence>
<dbReference type="InterPro" id="IPR001564">
    <property type="entry name" value="Nucleoside_diP_kinase"/>
</dbReference>
<evidence type="ECO:0000256" key="8">
    <source>
        <dbReference type="ARBA" id="ARBA00022840"/>
    </source>
</evidence>
<proteinExistence type="inferred from homology"/>
<dbReference type="SMART" id="SM00562">
    <property type="entry name" value="NDK"/>
    <property type="match status" value="1"/>
</dbReference>
<feature type="binding site" evidence="11 12">
    <location>
        <position position="85"/>
    </location>
    <ligand>
        <name>ATP</name>
        <dbReference type="ChEBI" id="CHEBI:30616"/>
    </ligand>
</feature>
<dbReference type="GO" id="GO:0046872">
    <property type="term" value="F:metal ion binding"/>
    <property type="evidence" value="ECO:0007669"/>
    <property type="project" value="UniProtKB-KW"/>
</dbReference>
<feature type="binding site" evidence="11 12">
    <location>
        <position position="91"/>
    </location>
    <ligand>
        <name>ATP</name>
        <dbReference type="ChEBI" id="CHEBI:30616"/>
    </ligand>
</feature>
<reference evidence="15" key="1">
    <citation type="submission" date="2020-02" db="EMBL/GenBank/DDBJ databases">
        <authorList>
            <person name="Meier V. D."/>
        </authorList>
    </citation>
    <scope>NUCLEOTIDE SEQUENCE</scope>
    <source>
        <strain evidence="15">AVDCRST_MAG68</strain>
    </source>
</reference>
<dbReference type="InterPro" id="IPR034907">
    <property type="entry name" value="NDK-like_dom"/>
</dbReference>
<dbReference type="FunFam" id="3.30.70.141:FF:000017">
    <property type="entry name" value="Nucleoside diphosphate kinase"/>
    <property type="match status" value="1"/>
</dbReference>
<dbReference type="SUPFAM" id="SSF54919">
    <property type="entry name" value="Nucleoside diphosphate kinase, NDK"/>
    <property type="match status" value="1"/>
</dbReference>
<keyword evidence="3 11" id="KW-0597">Phosphoprotein</keyword>
<evidence type="ECO:0000256" key="9">
    <source>
        <dbReference type="ARBA" id="ARBA00022842"/>
    </source>
</evidence>
<keyword evidence="11" id="KW-0963">Cytoplasm</keyword>
<dbReference type="EMBL" id="CADCTW010000095">
    <property type="protein sequence ID" value="CAA9321889.1"/>
    <property type="molecule type" value="Genomic_DNA"/>
</dbReference>
<dbReference type="PANTHER" id="PTHR46161:SF3">
    <property type="entry name" value="NUCLEOSIDE DIPHOSPHATE KINASE DDB_G0292928-RELATED"/>
    <property type="match status" value="1"/>
</dbReference>
<sequence length="138" mass="14767">MSRTFAMIKPDAVQAGNAGNIIAHIQKAGFRIVGMKLVQISMKQAQGFYEVHRERPFYGELTEFMSSGPSVVLALDAEGAVQKWRDTIGATDPAEAADGTIRKLYAESKGKNAVHGSDADETAAAEIAFFFAGTELVG</sequence>
<comment type="catalytic activity">
    <reaction evidence="11">
        <text>a 2'-deoxyribonucleoside 5'-diphosphate + ATP = a 2'-deoxyribonucleoside 5'-triphosphate + ADP</text>
        <dbReference type="Rhea" id="RHEA:44640"/>
        <dbReference type="ChEBI" id="CHEBI:30616"/>
        <dbReference type="ChEBI" id="CHEBI:61560"/>
        <dbReference type="ChEBI" id="CHEBI:73316"/>
        <dbReference type="ChEBI" id="CHEBI:456216"/>
        <dbReference type="EC" id="2.7.4.6"/>
    </reaction>
</comment>
<feature type="binding site" evidence="11 12">
    <location>
        <position position="57"/>
    </location>
    <ligand>
        <name>ATP</name>
        <dbReference type="ChEBI" id="CHEBI:30616"/>
    </ligand>
</feature>